<evidence type="ECO:0000313" key="2">
    <source>
        <dbReference type="Proteomes" id="UP001556367"/>
    </source>
</evidence>
<dbReference type="EMBL" id="JASNQZ010000002">
    <property type="protein sequence ID" value="KAL0959909.1"/>
    <property type="molecule type" value="Genomic_DNA"/>
</dbReference>
<gene>
    <name evidence="1" type="ORF">HGRIS_011574</name>
</gene>
<organism evidence="1 2">
    <name type="scientific">Hohenbuehelia grisea</name>
    <dbReference type="NCBI Taxonomy" id="104357"/>
    <lineage>
        <taxon>Eukaryota</taxon>
        <taxon>Fungi</taxon>
        <taxon>Dikarya</taxon>
        <taxon>Basidiomycota</taxon>
        <taxon>Agaricomycotina</taxon>
        <taxon>Agaricomycetes</taxon>
        <taxon>Agaricomycetidae</taxon>
        <taxon>Agaricales</taxon>
        <taxon>Pleurotineae</taxon>
        <taxon>Pleurotaceae</taxon>
        <taxon>Hohenbuehelia</taxon>
    </lineage>
</organism>
<name>A0ABR3JVJ8_9AGAR</name>
<reference evidence="2" key="1">
    <citation type="submission" date="2024-06" db="EMBL/GenBank/DDBJ databases">
        <title>Multi-omics analyses provide insights into the biosynthesis of the anticancer antibiotic pleurotin in Hohenbuehelia grisea.</title>
        <authorList>
            <person name="Weaver J.A."/>
            <person name="Alberti F."/>
        </authorList>
    </citation>
    <scope>NUCLEOTIDE SEQUENCE [LARGE SCALE GENOMIC DNA]</scope>
    <source>
        <strain evidence="2">T-177</strain>
    </source>
</reference>
<accession>A0ABR3JVJ8</accession>
<proteinExistence type="predicted"/>
<keyword evidence="2" id="KW-1185">Reference proteome</keyword>
<sequence length="224" mass="23845">MYVLDIPRYSISLTDPSSAAIITDIVANINPLPILGAVALGGSPGISPDIIPAVASNTLLTVLPEFNENNDVTQALQARVDFVEALFKDPNSVPFSIKAQYLGQTVVQPPAVSAQVSMRPQDPSKTFAAGDAGQLQLMVLFGDADKLVVQSGVVSTFQPHFKDLVITTISGGHALFDDNPAGVTNALKSFVTKITTKKREIRSRITGNSTLKAQNHNDRQFSAS</sequence>
<evidence type="ECO:0000313" key="1">
    <source>
        <dbReference type="EMBL" id="KAL0959909.1"/>
    </source>
</evidence>
<dbReference type="Gene3D" id="3.40.50.1820">
    <property type="entry name" value="alpha/beta hydrolase"/>
    <property type="match status" value="1"/>
</dbReference>
<dbReference type="InterPro" id="IPR029058">
    <property type="entry name" value="AB_hydrolase_fold"/>
</dbReference>
<comment type="caution">
    <text evidence="1">The sequence shown here is derived from an EMBL/GenBank/DDBJ whole genome shotgun (WGS) entry which is preliminary data.</text>
</comment>
<dbReference type="SUPFAM" id="SSF53474">
    <property type="entry name" value="alpha/beta-Hydrolases"/>
    <property type="match status" value="1"/>
</dbReference>
<dbReference type="Proteomes" id="UP001556367">
    <property type="component" value="Unassembled WGS sequence"/>
</dbReference>
<protein>
    <submittedName>
        <fullName evidence="1">Uncharacterized protein</fullName>
    </submittedName>
</protein>